<evidence type="ECO:0000259" key="8">
    <source>
        <dbReference type="Pfam" id="PF12340"/>
    </source>
</evidence>
<dbReference type="InterPro" id="IPR022099">
    <property type="entry name" value="DUF3638"/>
</dbReference>
<keyword evidence="3" id="KW-0645">Protease</keyword>
<keyword evidence="5" id="KW-0378">Hydrolase</keyword>
<protein>
    <recommendedName>
        <fullName evidence="2">ubiquitinyl hydrolase 1</fullName>
        <ecNumber evidence="2">3.4.19.12</ecNumber>
    </recommendedName>
</protein>
<feature type="domain" description="DUF3638" evidence="8">
    <location>
        <begin position="1906"/>
        <end position="2114"/>
    </location>
</feature>
<evidence type="ECO:0000256" key="2">
    <source>
        <dbReference type="ARBA" id="ARBA00012759"/>
    </source>
</evidence>
<evidence type="ECO:0000256" key="1">
    <source>
        <dbReference type="ARBA" id="ARBA00000707"/>
    </source>
</evidence>
<evidence type="ECO:0000256" key="6">
    <source>
        <dbReference type="ARBA" id="ARBA00022807"/>
    </source>
</evidence>
<dbReference type="InterPro" id="IPR022105">
    <property type="entry name" value="DUF3645"/>
</dbReference>
<reference evidence="10 11" key="1">
    <citation type="journal article" date="2018" name="PLoS ONE">
        <title>The draft genome of Kipferlia bialata reveals reductive genome evolution in fornicate parasites.</title>
        <authorList>
            <person name="Tanifuji G."/>
            <person name="Takabayashi S."/>
            <person name="Kume K."/>
            <person name="Takagi M."/>
            <person name="Nakayama T."/>
            <person name="Kamikawa R."/>
            <person name="Inagaki Y."/>
            <person name="Hashimoto T."/>
        </authorList>
    </citation>
    <scope>NUCLEOTIDE SEQUENCE [LARGE SCALE GENOMIC DNA]</scope>
    <source>
        <strain evidence="10">NY0173</strain>
    </source>
</reference>
<keyword evidence="6" id="KW-0788">Thiol protease</keyword>
<name>A0A9K3GFG3_9EUKA</name>
<dbReference type="EMBL" id="BDIP01000131">
    <property type="protein sequence ID" value="GIQ80246.1"/>
    <property type="molecule type" value="Genomic_DNA"/>
</dbReference>
<feature type="compositionally biased region" description="Polar residues" evidence="7">
    <location>
        <begin position="2847"/>
        <end position="2859"/>
    </location>
</feature>
<feature type="domain" description="DUF3645" evidence="9">
    <location>
        <begin position="2396"/>
        <end position="2426"/>
    </location>
</feature>
<dbReference type="PANTHER" id="PTHR13367:SF28">
    <property type="entry name" value="UBIQUITIN THIOESTERASE ZRANB1"/>
    <property type="match status" value="1"/>
</dbReference>
<keyword evidence="11" id="KW-1185">Reference proteome</keyword>
<evidence type="ECO:0000256" key="4">
    <source>
        <dbReference type="ARBA" id="ARBA00022786"/>
    </source>
</evidence>
<evidence type="ECO:0000256" key="7">
    <source>
        <dbReference type="SAM" id="MobiDB-lite"/>
    </source>
</evidence>
<gene>
    <name evidence="10" type="ORF">KIPB_001014</name>
</gene>
<feature type="region of interest" description="Disordered" evidence="7">
    <location>
        <begin position="142"/>
        <end position="210"/>
    </location>
</feature>
<evidence type="ECO:0000256" key="3">
    <source>
        <dbReference type="ARBA" id="ARBA00022670"/>
    </source>
</evidence>
<feature type="compositionally biased region" description="Pro residues" evidence="7">
    <location>
        <begin position="144"/>
        <end position="198"/>
    </location>
</feature>
<dbReference type="Pfam" id="PF12340">
    <property type="entry name" value="DUF3638"/>
    <property type="match status" value="1"/>
</dbReference>
<dbReference type="GO" id="GO:0005737">
    <property type="term" value="C:cytoplasm"/>
    <property type="evidence" value="ECO:0007669"/>
    <property type="project" value="TreeGrafter"/>
</dbReference>
<comment type="catalytic activity">
    <reaction evidence="1">
        <text>Thiol-dependent hydrolysis of ester, thioester, amide, peptide and isopeptide bonds formed by the C-terminal Gly of ubiquitin (a 76-residue protein attached to proteins as an intracellular targeting signal).</text>
        <dbReference type="EC" id="3.4.19.12"/>
    </reaction>
</comment>
<evidence type="ECO:0000313" key="10">
    <source>
        <dbReference type="EMBL" id="GIQ80246.1"/>
    </source>
</evidence>
<organism evidence="10 11">
    <name type="scientific">Kipferlia bialata</name>
    <dbReference type="NCBI Taxonomy" id="797122"/>
    <lineage>
        <taxon>Eukaryota</taxon>
        <taxon>Metamonada</taxon>
        <taxon>Carpediemonas-like organisms</taxon>
        <taxon>Kipferlia</taxon>
    </lineage>
</organism>
<dbReference type="InterPro" id="IPR051346">
    <property type="entry name" value="OTU_Deubiquitinase"/>
</dbReference>
<dbReference type="Pfam" id="PF12359">
    <property type="entry name" value="DUF3645"/>
    <property type="match status" value="1"/>
</dbReference>
<evidence type="ECO:0000256" key="5">
    <source>
        <dbReference type="ARBA" id="ARBA00022801"/>
    </source>
</evidence>
<dbReference type="GO" id="GO:0071947">
    <property type="term" value="P:protein deubiquitination involved in ubiquitin-dependent protein catabolic process"/>
    <property type="evidence" value="ECO:0007669"/>
    <property type="project" value="TreeGrafter"/>
</dbReference>
<sequence>MQKNLGTACLATACLAGATIVYTLLTSFIFSWEGYLPTISVAALSPNATHVYCWGLSTRYAYSYTTQDALFAKWNRLLRMGLPLGSVMHRARVFDGAPEEAIAAFQASLSGVVDAESTAGSGAYFSYLQSQEQPDTETVVVVAPPQPGASSPPPPPPPPPPGAAGVPPPPPPPSGTAAPPPPPSSGSSGPPPPPPPAVQAPKQTPKPTYDLGAYHKMAKVGVPLETCLTKLKAQGAPDSVCSSFGDTWRYYEAKRQGKDVSEDAPVTAVEDKANSLCKPSCPQPIPQVDAAPSDHTVRWDKIDGVFTISDLPACISAVAAALPQPARDCLLSSLPIAQALADGDVPRAAEAMSGATVIPLGWSSPGVFHCVFLVLQGSQVTVCNAGSLRGLHGRGDARRSGAEYHPLRHCVSVSPEHGGRRDAREDTPSYSHVEVGSALCLGRPGDTPLTLPLGWRSLAAHAMAVSDERHSVGTVYETLLPQLFGGLALPEVPQRVMHWSPPKYTPACAALETLMGPVTAVLAPGVSLSLDYTEVDRDAETPLNYPLQRVEPHGSVWPASRALPPRPLSPLSDTEDVGAGCTAPLDWGVCQDMDTAGVLDALGRATEMGRLDDAARTPHVLPSARVLQTHAASLHTVMGHVLRLGAELNLKDAPPVTLGQCHLLASHLCALLWSVPQDRSVLSQAVTCMGVLYSLALRLSLIEGQAVPVNTLALNGVGFADTTAVLSITSLQHAQARNNVSEYMSNLTPAPEGGTALWDFRQAVGVYTAVDATLGTTGHADVLSAAREMARGTTHREVRDIAMLYQYLLVPQEEEDRYCWKTLPQGLPSWSAVATSSGAEVHLAVTLNGHLLQDDPAVLSRRFHSLCTPVSPTEEGVMYKRELPEVEGLGQGEAETLYTILTAQQVRLTLLAHWLASRPGLLLNPHVTALLYAALSEPGRWGKECAPDSDAGSVPVGDVSVTGTPLGLLHALRTHHPEAMSRLVSVVNKGLLLSHRATAATTEYSSPVFTAAQTLLKCAHLLPECEVPTTATSWIDTAVANRQYVDATRFACLARDAERSRELLPLAVTEYAEGGTEREALPIDMTSLSLEGCVLEAAEKQALPPEVCTHPLTASLCLAGGTGVRTLLTGGGCIWKTHTTPAYSVELDSECDVVSVRDDDRGVYAVLPGSLGDSLPQALIESGDTLWWYSPETRLIHDEKGMVQVLVGDSGEMEVRRGRGPSSGTTVSDAVLLLHPPAPDASPLFRLAPACNQLWWSDGTVDIPSLGLTFKDYALPGGSELVLELVHGEVLPYSALSLLPSSVVLRRPDRMLQLLHACPEMGCTYTYDLSPVTGELDFRTASPLYAFYCAPSLVHRHVSRVVTDTTLCDKDLRVCSMFKEQALTVTPMEGVLARLHLFTSLFLHQGDPTLPPQAWNPTQDMVSYLLYRAEGSSEVGCLPGAVEATLYEWFAAVPMAQYRTVRNLPYGPSPPCNVISAVLDSVMVGMWRPSVDRSHTLSRTPIPSAHGGGGWRAVEASLPVWLEESQERAAQGDPLWFPPAFVPMSHLFISLEYPEPHSVDDLQALLLAPSAAVDTLFAVLYDALRGAFKHVSPAESMQWGRMALQHLYTQAQPRQGGPFYEAFTFPLLCGVALSLGHGIPPLPLDNISELDIGNFDRLMTPERGWIRTLVSAVETAVRERPFVEHSLAVLPPVAVTVLDCTTRPVVSDHMTVFPTDGETEADLASLIVGTIVPETLSVATTLAVTKSSSSGSTPNPSLEAVFSLGDSHLGQTMDGARILTAHRANTALFLSTSSTTSHVSIPAGLRSHLQSLLSSDRAAIASFPRQSRTAAAVRTLITNTGTSDTVRYCLLCTRVRQVGRALLLLSRMEGGDDTARESLVSIMEAKRTYCEEYYGGYRLDGLFAAFEYASGMMLRPSQVSTVLDLVQRGTSVRQMLMGAGKTTVVSPLLCAFLARGNTLPVVLTTPAPLIPMAGSVLSRVLCGEVFRCPVLGYSFSRNSDSTAPGLLRKAHYLAESGGVTITDPTSIKATLLQYIQGTRAPEAMNTLSISDDDTSGYTDSLASLLRLWRSGTLLLDEVDVLLHPLRSELNFPLGSERPPENLALRTSLMLALLNGTVNAEQGSAVELALRQGVEACALQTSPHLVLTDRSWYLPNLAPLLAAEIAVPYLREYIADRRSELVLIPADTLTVTSTSTRTTKRMTWAPTSVLTPDDAFWCTMDHPKQAELTLHLQSETILRGVEVTFRPLSSFFGASGQSMLPDSIEVVVGGDVVARSVEFTKQLLWFDSKPTGDSVTIRMSGVARWFAVSEVSVYACSPPHLADTVTDMEYVSLLTSSGESPASLATLSKLPPRGVTAIELARNALLVVVPHALGKIARVDYGLMVPEDSVYGGSGWRRRLLAVPFRGKDTPSLASEYGHRDVAIAFTSLAYLHQGLRIPDLVTLVSTLQRMLHLEPGPIHERPTNILYTKWVGESGLPLTLLDASRVDQMSDLSALLSRHIPAIMWYTTTCVFPRALKSRHLKVSASGEDLAGDSLFGRRIGFSGTPSSLLPTSLAPCVYDPMSEGKILATLSDPAVMTVHHMQRGWGVGSILDTALSLRPSACALIDCGALISGMSNLDVAHAVLSNPNRDRGIRGVVYFDARDKEMVLLAGDDTNTPVSLLECTLAPHERFTFYDQVHTTGTDIRQPDSGVAFVTLGKETTMRDFSQGCWRLRKIGAHQRVRTLVTPEVSRLVQRVGGDVVAWLVAQGIAGEVASRERLRTTQRGTVTREFGLSQLLNPVAPMFKRQDMVAAACDLYVCKESEAVGQRETDKRFVSPKGASELKRLQQEADSAEALRNSQLHRKTSASASLSVSQTGTREGKGKPKWWQRCLSAVLADPPSELDIYPAASAGGELDLEVANEREAEVEVEVVMQEAPATYQPRAWAGRPRVPLTWSVTDRDTGSALPLPGGPYPVSLSPNMVPQEDVRTRVKTALCLIVWSDTTRTPLAVSLAEAESLTWLRPCLASAGCSNDLVYVPSAEGDGHPRLKEALGALQFFNCQLTHAELARWEEVPEALLTYVALRRRRRVEDSQ</sequence>
<dbReference type="EC" id="3.4.19.12" evidence="2"/>
<dbReference type="GO" id="GO:0070530">
    <property type="term" value="F:K63-linked polyubiquitin modification-dependent protein binding"/>
    <property type="evidence" value="ECO:0007669"/>
    <property type="project" value="TreeGrafter"/>
</dbReference>
<dbReference type="Proteomes" id="UP000265618">
    <property type="component" value="Unassembled WGS sequence"/>
</dbReference>
<proteinExistence type="predicted"/>
<feature type="region of interest" description="Disordered" evidence="7">
    <location>
        <begin position="2837"/>
        <end position="2866"/>
    </location>
</feature>
<dbReference type="OrthoDB" id="2684236at2759"/>
<evidence type="ECO:0000259" key="9">
    <source>
        <dbReference type="Pfam" id="PF12359"/>
    </source>
</evidence>
<comment type="caution">
    <text evidence="10">The sequence shown here is derived from an EMBL/GenBank/DDBJ whole genome shotgun (WGS) entry which is preliminary data.</text>
</comment>
<evidence type="ECO:0000313" key="11">
    <source>
        <dbReference type="Proteomes" id="UP000265618"/>
    </source>
</evidence>
<dbReference type="PANTHER" id="PTHR13367">
    <property type="entry name" value="UBIQUITIN THIOESTERASE"/>
    <property type="match status" value="1"/>
</dbReference>
<keyword evidence="4" id="KW-0833">Ubl conjugation pathway</keyword>
<accession>A0A9K3GFG3</accession>
<dbReference type="GO" id="GO:0005634">
    <property type="term" value="C:nucleus"/>
    <property type="evidence" value="ECO:0007669"/>
    <property type="project" value="TreeGrafter"/>
</dbReference>
<dbReference type="GO" id="GO:0004843">
    <property type="term" value="F:cysteine-type deubiquitinase activity"/>
    <property type="evidence" value="ECO:0007669"/>
    <property type="project" value="UniProtKB-EC"/>
</dbReference>